<name>A0AA36GG32_9BILA</name>
<dbReference type="PANTHER" id="PTHR13411:SF6">
    <property type="entry name" value="PLASMINOGEN RECEPTOR (KT)"/>
    <property type="match status" value="1"/>
</dbReference>
<dbReference type="EMBL" id="CATQJA010002709">
    <property type="protein sequence ID" value="CAJ0586938.1"/>
    <property type="molecule type" value="Genomic_DNA"/>
</dbReference>
<proteinExistence type="predicted"/>
<dbReference type="InterPro" id="IPR019319">
    <property type="entry name" value="Plg-R(KT)"/>
</dbReference>
<dbReference type="Pfam" id="PF10166">
    <property type="entry name" value="DUF2368"/>
    <property type="match status" value="1"/>
</dbReference>
<dbReference type="Proteomes" id="UP001177023">
    <property type="component" value="Unassembled WGS sequence"/>
</dbReference>
<feature type="non-terminal residue" evidence="1">
    <location>
        <position position="1"/>
    </location>
</feature>
<protein>
    <submittedName>
        <fullName evidence="1">Uncharacterized protein</fullName>
    </submittedName>
</protein>
<evidence type="ECO:0000313" key="2">
    <source>
        <dbReference type="Proteomes" id="UP001177023"/>
    </source>
</evidence>
<dbReference type="AlphaFoldDB" id="A0AA36GG32"/>
<dbReference type="GO" id="GO:0005886">
    <property type="term" value="C:plasma membrane"/>
    <property type="evidence" value="ECO:0007669"/>
    <property type="project" value="InterPro"/>
</dbReference>
<evidence type="ECO:0000313" key="1">
    <source>
        <dbReference type="EMBL" id="CAJ0586938.1"/>
    </source>
</evidence>
<comment type="caution">
    <text evidence="1">The sequence shown here is derived from an EMBL/GenBank/DDBJ whole genome shotgun (WGS) entry which is preliminary data.</text>
</comment>
<sequence>MGNKPSSSAGSEDRLKKFYDSQFEEQLALRNIIETQKRAVQATEKRHAAVWESLLAIASSAIVLAVSYKMKRPEFALPIVPLVMAAGFHADTAFGEAQTMIQEKAEQIYNNERQRIEWPGGAITLREIDQCVAKANL</sequence>
<organism evidence="1 2">
    <name type="scientific">Mesorhabditis spiculigera</name>
    <dbReference type="NCBI Taxonomy" id="96644"/>
    <lineage>
        <taxon>Eukaryota</taxon>
        <taxon>Metazoa</taxon>
        <taxon>Ecdysozoa</taxon>
        <taxon>Nematoda</taxon>
        <taxon>Chromadorea</taxon>
        <taxon>Rhabditida</taxon>
        <taxon>Rhabditina</taxon>
        <taxon>Rhabditomorpha</taxon>
        <taxon>Rhabditoidea</taxon>
        <taxon>Rhabditidae</taxon>
        <taxon>Mesorhabditinae</taxon>
        <taxon>Mesorhabditis</taxon>
    </lineage>
</organism>
<dbReference type="PANTHER" id="PTHR13411">
    <property type="entry name" value="PLASMINOGEN RECEPTOR (KT)"/>
    <property type="match status" value="1"/>
</dbReference>
<reference evidence="1" key="1">
    <citation type="submission" date="2023-06" db="EMBL/GenBank/DDBJ databases">
        <authorList>
            <person name="Delattre M."/>
        </authorList>
    </citation>
    <scope>NUCLEOTIDE SEQUENCE</scope>
    <source>
        <strain evidence="1">AF72</strain>
    </source>
</reference>
<accession>A0AA36GG32</accession>
<keyword evidence="2" id="KW-1185">Reference proteome</keyword>
<gene>
    <name evidence="1" type="ORF">MSPICULIGERA_LOCUS24918</name>
</gene>